<evidence type="ECO:0000313" key="1">
    <source>
        <dbReference type="EMBL" id="UPQ77067.1"/>
    </source>
</evidence>
<proteinExistence type="predicted"/>
<accession>A0ABY4K8E6</accession>
<evidence type="ECO:0000313" key="2">
    <source>
        <dbReference type="Proteomes" id="UP000830552"/>
    </source>
</evidence>
<organism evidence="1 2">
    <name type="scientific">Chryseobacterium nepalense</name>
    <dbReference type="NCBI Taxonomy" id="1854498"/>
    <lineage>
        <taxon>Bacteria</taxon>
        <taxon>Pseudomonadati</taxon>
        <taxon>Bacteroidota</taxon>
        <taxon>Flavobacteriia</taxon>
        <taxon>Flavobacteriales</taxon>
        <taxon>Weeksellaceae</taxon>
        <taxon>Chryseobacterium group</taxon>
        <taxon>Chryseobacterium</taxon>
    </lineage>
</organism>
<name>A0ABY4K8E6_9FLAO</name>
<dbReference type="Proteomes" id="UP000830552">
    <property type="component" value="Chromosome"/>
</dbReference>
<sequence>MKKKSKQSGENNFIPNLQHMKKEEVLATLESYTRVLDNDDILIFQLKKTWYGEKTLLYVFFNENKVEWYTKRFRLWYEKLSL</sequence>
<reference evidence="1" key="1">
    <citation type="submission" date="2022-04" db="EMBL/GenBank/DDBJ databases">
        <title>Evolutionary, genomic, and biogeographic characterization of Chryseobacterium nepalense represented by a plastic-degrading bacterium AC3.</title>
        <authorList>
            <person name="Yin Z."/>
            <person name="Liu X."/>
            <person name="Wang D."/>
            <person name="Xie Z."/>
        </authorList>
    </citation>
    <scope>NUCLEOTIDE SEQUENCE</scope>
    <source>
        <strain evidence="1">AC3</strain>
    </source>
</reference>
<protein>
    <submittedName>
        <fullName evidence="1">Uncharacterized protein</fullName>
    </submittedName>
</protein>
<gene>
    <name evidence="1" type="ORF">M0D58_05790</name>
</gene>
<dbReference type="RefSeq" id="WP_248394194.1">
    <property type="nucleotide sequence ID" value="NZ_CP096203.1"/>
</dbReference>
<keyword evidence="2" id="KW-1185">Reference proteome</keyword>
<dbReference type="EMBL" id="CP096203">
    <property type="protein sequence ID" value="UPQ77067.1"/>
    <property type="molecule type" value="Genomic_DNA"/>
</dbReference>